<dbReference type="EMBL" id="JAECZO010000008">
    <property type="protein sequence ID" value="KAK7200760.1"/>
    <property type="molecule type" value="Genomic_DNA"/>
</dbReference>
<feature type="compositionally biased region" description="Basic and acidic residues" evidence="11">
    <location>
        <begin position="245"/>
        <end position="255"/>
    </location>
</feature>
<gene>
    <name evidence="13" type="ORF">NESM_000134200</name>
</gene>
<evidence type="ECO:0000259" key="12">
    <source>
        <dbReference type="PROSITE" id="PS50011"/>
    </source>
</evidence>
<evidence type="ECO:0000256" key="3">
    <source>
        <dbReference type="ARBA" id="ARBA00022679"/>
    </source>
</evidence>
<evidence type="ECO:0000256" key="2">
    <source>
        <dbReference type="ARBA" id="ARBA00022527"/>
    </source>
</evidence>
<dbReference type="PROSITE" id="PS00108">
    <property type="entry name" value="PROTEIN_KINASE_ST"/>
    <property type="match status" value="1"/>
</dbReference>
<keyword evidence="14" id="KW-1185">Reference proteome</keyword>
<feature type="domain" description="Protein kinase" evidence="12">
    <location>
        <begin position="928"/>
        <end position="1248"/>
    </location>
</feature>
<dbReference type="Proteomes" id="UP001430356">
    <property type="component" value="Unassembled WGS sequence"/>
</dbReference>
<dbReference type="GO" id="GO:0017148">
    <property type="term" value="P:negative regulation of translation"/>
    <property type="evidence" value="ECO:0007669"/>
    <property type="project" value="UniProtKB-KW"/>
</dbReference>
<dbReference type="InterPro" id="IPR008271">
    <property type="entry name" value="Ser/Thr_kinase_AS"/>
</dbReference>
<evidence type="ECO:0000256" key="7">
    <source>
        <dbReference type="ARBA" id="ARBA00023193"/>
    </source>
</evidence>
<evidence type="ECO:0000256" key="1">
    <source>
        <dbReference type="ARBA" id="ARBA00012513"/>
    </source>
</evidence>
<dbReference type="GO" id="GO:0004694">
    <property type="term" value="F:eukaryotic translation initiation factor 2alpha kinase activity"/>
    <property type="evidence" value="ECO:0007669"/>
    <property type="project" value="TreeGrafter"/>
</dbReference>
<evidence type="ECO:0000313" key="14">
    <source>
        <dbReference type="Proteomes" id="UP001430356"/>
    </source>
</evidence>
<reference evidence="13 14" key="1">
    <citation type="journal article" date="2021" name="MBio">
        <title>A New Model Trypanosomatid, Novymonas esmeraldas: Genomic Perception of Its 'Candidatus Pandoraea novymonadis' Endosymbiont.</title>
        <authorList>
            <person name="Zakharova A."/>
            <person name="Saura A."/>
            <person name="Butenko A."/>
            <person name="Podesvova L."/>
            <person name="Warmusova S."/>
            <person name="Kostygov A.Y."/>
            <person name="Nenarokova A."/>
            <person name="Lukes J."/>
            <person name="Opperdoes F.R."/>
            <person name="Yurchenko V."/>
        </authorList>
    </citation>
    <scope>NUCLEOTIDE SEQUENCE [LARGE SCALE GENOMIC DNA]</scope>
    <source>
        <strain evidence="13 14">E262AT.01</strain>
    </source>
</reference>
<dbReference type="GO" id="GO:0003743">
    <property type="term" value="F:translation initiation factor activity"/>
    <property type="evidence" value="ECO:0007669"/>
    <property type="project" value="UniProtKB-KW"/>
</dbReference>
<sequence length="1490" mass="159214">MPQDALLRLCSRAGVDRAVGTSPVITPRHAQRRHSRGTGTRSARLSHLLLVVLLVALAAALRCNCQAPPDDAPDLVQQFANATEFTDGSATTHDVALHYTFPGDNLALLLTESGHLHAYELEQGRHVWRADVGGSMVTVTLDTPPSKEAVLHDPLALPFLVRGNSLFTRIPFFDGAPQTAGDASEQPLEGLPHPLRPYFFMNISTLLRRQTVFSGGTDVYVTTSVEVADLDVGTGRPVAVRAGRSPREGPHRGSRDSAVLGSRPASHNELFPLLHTVRYNIHLHAVKAGEYSWSIRLSQLRLSPRAVPHSSPWPPASSLSASWTENSRSEENPRFFSQFMRNMFDYDDDHVGADTAATARDAPPPADTVGSKTSAAATATARAAWLGSLHRRRTQAAQHVSHLVRVHQLNESHICLCNAHDGTSVWTSTVPHERCNASQDTATTAAVPGTTTGSSLVVAAHIWVSGAEEIFRVPVARSPHVDALVPADDDGVSRVAAAFRSSPAPPLLPPHLLPRPLTSASLERALVPVLHGSGARWSTSGQYLVPLLWRGGESLGSGSDRERGISGRWVTDDIDADEREETELAAYYHQCSWWEAPFLSSPVAPLLPSPPQLPEWRSSGNADVGGAAGGAAMPSVSSPGGAYSSETPLLGLRSPGAVVRTGLAWRTAAIISFHVLCLAGSIAFLCAGVPPRGQLQRAWAQADRNRDRLSHTSTTSRPHSTQLVPQDLLSPRNSSGAVFSPILDSFSVDSPGIGSAPAGSVSVTTTTLLHPEDSLPQLLRQSHLRLPDGSPPRSPWADPTPEQVYVMLRGESPETTPPAEAHLSSGPAASQPIAETADAGNAAAISTAAAAAAVEPTVPIAGDSSSDDDTVDIDLGERWWLRAQFPPRQLPSAATLDDTVSDHGSSTLSRSHSGTGAEEKGKLFQLHFKVVKKVGFGAEGSVFCVEHRVTQATYAIKVIHIHEQDEVRVVQEAVLHSSFDSGNVVRFYFCWIEDIAVSTADRLQLCNRDEDGLDTASMAFSDNSLMMSNSDKTYSRSGAGTTADLAAGDTYHMLFIQMEYFERGTLADWLRGRTGFFRLEVLRYMRHISDGIEYLHKQDVVHRDLKPTNIFVSNDNVLKIGDFGLAKRRGNAAGSTSDLTSNVVGGQQEWSVVGGSPLYCSPEQTRGDAVYKPSDIFSLGIIAVEMLCTFATLHERIRILTDAHHGILPAELVTEFPEEARLIRPMLAADPQQRPPIRTVLRQLNKLIVSLEALESDGDMDEAAPHSSPDGAGYSGLRNGGDAPAAAAATATAEAEAAAAAEVAATSTMSAPLVASTTATWSPCGRPVAIDLASSPLRATSVEGGDTFLSPIHDQKTRVGGLPAWQADVAAGAAAVASVFFGKADGEGSTATRHTCRSSASVVASHTPNRSRRRNTYHERCRSNASPNAEGETVRSQSSEVVTTGSASPQEPLIYDPYGLPTTPVLYSGDADLSTILKRDLQDRTTLAPD</sequence>
<feature type="region of interest" description="Disordered" evidence="11">
    <location>
        <begin position="702"/>
        <end position="729"/>
    </location>
</feature>
<dbReference type="GO" id="GO:0005634">
    <property type="term" value="C:nucleus"/>
    <property type="evidence" value="ECO:0007669"/>
    <property type="project" value="TreeGrafter"/>
</dbReference>
<evidence type="ECO:0000256" key="9">
    <source>
        <dbReference type="ARBA" id="ARBA00048659"/>
    </source>
</evidence>
<keyword evidence="6" id="KW-0067">ATP-binding</keyword>
<dbReference type="Gene3D" id="3.30.200.20">
    <property type="entry name" value="Phosphorylase Kinase, domain 1"/>
    <property type="match status" value="1"/>
</dbReference>
<proteinExistence type="inferred from homology"/>
<keyword evidence="5 13" id="KW-0418">Kinase</keyword>
<dbReference type="CDD" id="cd13996">
    <property type="entry name" value="STKc_EIF2AK"/>
    <property type="match status" value="1"/>
</dbReference>
<keyword evidence="7" id="KW-0652">Protein synthesis inhibitor</keyword>
<comment type="catalytic activity">
    <reaction evidence="9">
        <text>L-threonyl-[protein] + ATP = O-phospho-L-threonyl-[protein] + ADP + H(+)</text>
        <dbReference type="Rhea" id="RHEA:46608"/>
        <dbReference type="Rhea" id="RHEA-COMP:11060"/>
        <dbReference type="Rhea" id="RHEA-COMP:11605"/>
        <dbReference type="ChEBI" id="CHEBI:15378"/>
        <dbReference type="ChEBI" id="CHEBI:30013"/>
        <dbReference type="ChEBI" id="CHEBI:30616"/>
        <dbReference type="ChEBI" id="CHEBI:61977"/>
        <dbReference type="ChEBI" id="CHEBI:456216"/>
        <dbReference type="EC" id="2.7.11.1"/>
    </reaction>
    <physiologicalReaction direction="left-to-right" evidence="9">
        <dbReference type="Rhea" id="RHEA:46609"/>
    </physiologicalReaction>
</comment>
<evidence type="ECO:0000256" key="5">
    <source>
        <dbReference type="ARBA" id="ARBA00022777"/>
    </source>
</evidence>
<dbReference type="FunFam" id="1.10.510.10:FF:001177">
    <property type="entry name" value="eukaryotic translation initiation factor 2-alpha kinase 1-like"/>
    <property type="match status" value="1"/>
</dbReference>
<dbReference type="PANTHER" id="PTHR11042">
    <property type="entry name" value="EUKARYOTIC TRANSLATION INITIATION FACTOR 2-ALPHA KINASE EIF2-ALPHA KINASE -RELATED"/>
    <property type="match status" value="1"/>
</dbReference>
<dbReference type="EC" id="2.7.11.1" evidence="1"/>
<feature type="compositionally biased region" description="Polar residues" evidence="11">
    <location>
        <begin position="902"/>
        <end position="914"/>
    </location>
</feature>
<evidence type="ECO:0000256" key="4">
    <source>
        <dbReference type="ARBA" id="ARBA00022741"/>
    </source>
</evidence>
<feature type="region of interest" description="Disordered" evidence="11">
    <location>
        <begin position="1388"/>
        <end position="1456"/>
    </location>
</feature>
<accession>A0AAW0F3M9</accession>
<evidence type="ECO:0000256" key="11">
    <source>
        <dbReference type="SAM" id="MobiDB-lite"/>
    </source>
</evidence>
<keyword evidence="3" id="KW-0808">Transferase</keyword>
<name>A0AAW0F3M9_9TRYP</name>
<comment type="caution">
    <text evidence="13">The sequence shown here is derived from an EMBL/GenBank/DDBJ whole genome shotgun (WGS) entry which is preliminary data.</text>
</comment>
<dbReference type="SUPFAM" id="SSF56112">
    <property type="entry name" value="Protein kinase-like (PK-like)"/>
    <property type="match status" value="1"/>
</dbReference>
<dbReference type="Gene3D" id="1.10.510.10">
    <property type="entry name" value="Transferase(Phosphotransferase) domain 1"/>
    <property type="match status" value="1"/>
</dbReference>
<feature type="region of interest" description="Disordered" evidence="11">
    <location>
        <begin position="240"/>
        <end position="261"/>
    </location>
</feature>
<dbReference type="PROSITE" id="PS50011">
    <property type="entry name" value="PROTEIN_KINASE_DOM"/>
    <property type="match status" value="1"/>
</dbReference>
<comment type="catalytic activity">
    <reaction evidence="10">
        <text>L-seryl-[protein] + ATP = O-phospho-L-seryl-[protein] + ADP + H(+)</text>
        <dbReference type="Rhea" id="RHEA:17989"/>
        <dbReference type="Rhea" id="RHEA-COMP:9863"/>
        <dbReference type="Rhea" id="RHEA-COMP:11604"/>
        <dbReference type="ChEBI" id="CHEBI:15378"/>
        <dbReference type="ChEBI" id="CHEBI:29999"/>
        <dbReference type="ChEBI" id="CHEBI:30616"/>
        <dbReference type="ChEBI" id="CHEBI:83421"/>
        <dbReference type="ChEBI" id="CHEBI:456216"/>
        <dbReference type="EC" id="2.7.11.1"/>
    </reaction>
    <physiologicalReaction direction="left-to-right" evidence="10">
        <dbReference type="Rhea" id="RHEA:17990"/>
    </physiologicalReaction>
</comment>
<evidence type="ECO:0000313" key="13">
    <source>
        <dbReference type="EMBL" id="KAK7200760.1"/>
    </source>
</evidence>
<keyword evidence="13" id="KW-0648">Protein biosynthesis</keyword>
<protein>
    <recommendedName>
        <fullName evidence="1">non-specific serine/threonine protein kinase</fullName>
        <ecNumber evidence="1">2.7.11.1</ecNumber>
    </recommendedName>
</protein>
<dbReference type="InterPro" id="IPR000719">
    <property type="entry name" value="Prot_kinase_dom"/>
</dbReference>
<dbReference type="InterPro" id="IPR050339">
    <property type="entry name" value="CC_SR_Kinase"/>
</dbReference>
<evidence type="ECO:0000256" key="10">
    <source>
        <dbReference type="ARBA" id="ARBA00048977"/>
    </source>
</evidence>
<dbReference type="InterPro" id="IPR011009">
    <property type="entry name" value="Kinase-like_dom_sf"/>
</dbReference>
<feature type="region of interest" description="Disordered" evidence="11">
    <location>
        <begin position="892"/>
        <end position="916"/>
    </location>
</feature>
<feature type="region of interest" description="Disordered" evidence="11">
    <location>
        <begin position="812"/>
        <end position="831"/>
    </location>
</feature>
<feature type="region of interest" description="Disordered" evidence="11">
    <location>
        <begin position="355"/>
        <end position="374"/>
    </location>
</feature>
<dbReference type="FunFam" id="3.30.200.20:FF:000704">
    <property type="entry name" value="Eukaryotic translation initiation factor 2-alpha kinase, putative"/>
    <property type="match status" value="1"/>
</dbReference>
<comment type="similarity">
    <text evidence="8">Belongs to the protein kinase superfamily. Ser/Thr protein kinase family. GCN2 subfamily.</text>
</comment>
<keyword evidence="2" id="KW-0723">Serine/threonine-protein kinase</keyword>
<dbReference type="Pfam" id="PF00069">
    <property type="entry name" value="Pkinase"/>
    <property type="match status" value="1"/>
</dbReference>
<evidence type="ECO:0000256" key="8">
    <source>
        <dbReference type="ARBA" id="ARBA00037982"/>
    </source>
</evidence>
<dbReference type="GO" id="GO:0005524">
    <property type="term" value="F:ATP binding"/>
    <property type="evidence" value="ECO:0007669"/>
    <property type="project" value="UniProtKB-KW"/>
</dbReference>
<feature type="region of interest" description="Disordered" evidence="11">
    <location>
        <begin position="1258"/>
        <end position="1283"/>
    </location>
</feature>
<feature type="compositionally biased region" description="Polar residues" evidence="11">
    <location>
        <begin position="1389"/>
        <end position="1408"/>
    </location>
</feature>
<organism evidence="13 14">
    <name type="scientific">Novymonas esmeraldas</name>
    <dbReference type="NCBI Taxonomy" id="1808958"/>
    <lineage>
        <taxon>Eukaryota</taxon>
        <taxon>Discoba</taxon>
        <taxon>Euglenozoa</taxon>
        <taxon>Kinetoplastea</taxon>
        <taxon>Metakinetoplastina</taxon>
        <taxon>Trypanosomatida</taxon>
        <taxon>Trypanosomatidae</taxon>
        <taxon>Novymonas</taxon>
    </lineage>
</organism>
<dbReference type="PANTHER" id="PTHR11042:SF160">
    <property type="entry name" value="EUKARYOTIC TRANSLATION INITIATION FACTOR 2-ALPHA KINASE 1"/>
    <property type="match status" value="1"/>
</dbReference>
<feature type="compositionally biased region" description="Polar residues" evidence="11">
    <location>
        <begin position="1434"/>
        <end position="1449"/>
    </location>
</feature>
<feature type="compositionally biased region" description="Low complexity" evidence="11">
    <location>
        <begin position="711"/>
        <end position="721"/>
    </location>
</feature>
<feature type="region of interest" description="Disordered" evidence="11">
    <location>
        <begin position="306"/>
        <end position="325"/>
    </location>
</feature>
<dbReference type="GO" id="GO:0005737">
    <property type="term" value="C:cytoplasm"/>
    <property type="evidence" value="ECO:0007669"/>
    <property type="project" value="TreeGrafter"/>
</dbReference>
<evidence type="ECO:0000256" key="6">
    <source>
        <dbReference type="ARBA" id="ARBA00022840"/>
    </source>
</evidence>
<dbReference type="SMART" id="SM00220">
    <property type="entry name" value="S_TKc"/>
    <property type="match status" value="1"/>
</dbReference>
<keyword evidence="13" id="KW-0396">Initiation factor</keyword>
<keyword evidence="4" id="KW-0547">Nucleotide-binding</keyword>